<evidence type="ECO:0000313" key="4">
    <source>
        <dbReference type="EMBL" id="OGG30584.1"/>
    </source>
</evidence>
<dbReference type="PANTHER" id="PTHR12919:SF20">
    <property type="entry name" value="SMALL RIBOSOMAL SUBUNIT PROTEIN BS16M"/>
    <property type="match status" value="1"/>
</dbReference>
<evidence type="ECO:0000256" key="1">
    <source>
        <dbReference type="ARBA" id="ARBA00022980"/>
    </source>
</evidence>
<keyword evidence="2 3" id="KW-0687">Ribonucleoprotein</keyword>
<name>A0A1F6B0W8_9BACT</name>
<evidence type="ECO:0000256" key="3">
    <source>
        <dbReference type="HAMAP-Rule" id="MF_00385"/>
    </source>
</evidence>
<dbReference type="NCBIfam" id="TIGR00002">
    <property type="entry name" value="S16"/>
    <property type="match status" value="1"/>
</dbReference>
<sequence>MLKIRLSQTGSTNRKTYRIIAIEEGKRRDGKQVEILGFYNPLVKPPQIQIDKKRVEYWQEVGAQVTPAVMKLLK</sequence>
<evidence type="ECO:0000313" key="5">
    <source>
        <dbReference type="Proteomes" id="UP000176450"/>
    </source>
</evidence>
<reference evidence="4 5" key="1">
    <citation type="journal article" date="2016" name="Nat. Commun.">
        <title>Thousands of microbial genomes shed light on interconnected biogeochemical processes in an aquifer system.</title>
        <authorList>
            <person name="Anantharaman K."/>
            <person name="Brown C.T."/>
            <person name="Hug L.A."/>
            <person name="Sharon I."/>
            <person name="Castelle C.J."/>
            <person name="Probst A.J."/>
            <person name="Thomas B.C."/>
            <person name="Singh A."/>
            <person name="Wilkins M.J."/>
            <person name="Karaoz U."/>
            <person name="Brodie E.L."/>
            <person name="Williams K.H."/>
            <person name="Hubbard S.S."/>
            <person name="Banfield J.F."/>
        </authorList>
    </citation>
    <scope>NUCLEOTIDE SEQUENCE [LARGE SCALE GENOMIC DNA]</scope>
</reference>
<comment type="caution">
    <text evidence="4">The sequence shown here is derived from an EMBL/GenBank/DDBJ whole genome shotgun (WGS) entry which is preliminary data.</text>
</comment>
<dbReference type="GO" id="GO:0015935">
    <property type="term" value="C:small ribosomal subunit"/>
    <property type="evidence" value="ECO:0007669"/>
    <property type="project" value="TreeGrafter"/>
</dbReference>
<dbReference type="Gene3D" id="3.30.1320.10">
    <property type="match status" value="1"/>
</dbReference>
<evidence type="ECO:0000256" key="2">
    <source>
        <dbReference type="ARBA" id="ARBA00023274"/>
    </source>
</evidence>
<dbReference type="InterPro" id="IPR023803">
    <property type="entry name" value="Ribosomal_bS16_dom_sf"/>
</dbReference>
<dbReference type="SUPFAM" id="SSF54565">
    <property type="entry name" value="Ribosomal protein S16"/>
    <property type="match status" value="1"/>
</dbReference>
<dbReference type="Pfam" id="PF00886">
    <property type="entry name" value="Ribosomal_S16"/>
    <property type="match status" value="1"/>
</dbReference>
<dbReference type="EMBL" id="MFJX01000030">
    <property type="protein sequence ID" value="OGG30584.1"/>
    <property type="molecule type" value="Genomic_DNA"/>
</dbReference>
<dbReference type="Proteomes" id="UP000176450">
    <property type="component" value="Unassembled WGS sequence"/>
</dbReference>
<accession>A0A1F6B0W8</accession>
<gene>
    <name evidence="3" type="primary">rpsP</name>
    <name evidence="4" type="ORF">A3A63_01925</name>
</gene>
<dbReference type="AlphaFoldDB" id="A0A1F6B0W8"/>
<dbReference type="HAMAP" id="MF_00385">
    <property type="entry name" value="Ribosomal_bS16"/>
    <property type="match status" value="1"/>
</dbReference>
<organism evidence="4 5">
    <name type="scientific">Candidatus Gottesmanbacteria bacterium RIFCSPLOWO2_01_FULL_46_9</name>
    <dbReference type="NCBI Taxonomy" id="1798394"/>
    <lineage>
        <taxon>Bacteria</taxon>
        <taxon>Candidatus Gottesmaniibacteriota</taxon>
    </lineage>
</organism>
<keyword evidence="1 3" id="KW-0689">Ribosomal protein</keyword>
<dbReference type="GO" id="GO:0005737">
    <property type="term" value="C:cytoplasm"/>
    <property type="evidence" value="ECO:0007669"/>
    <property type="project" value="UniProtKB-ARBA"/>
</dbReference>
<dbReference type="GO" id="GO:0003735">
    <property type="term" value="F:structural constituent of ribosome"/>
    <property type="evidence" value="ECO:0007669"/>
    <property type="project" value="InterPro"/>
</dbReference>
<comment type="similarity">
    <text evidence="3">Belongs to the bacterial ribosomal protein bS16 family.</text>
</comment>
<proteinExistence type="inferred from homology"/>
<protein>
    <recommendedName>
        <fullName evidence="3">Small ribosomal subunit protein bS16</fullName>
    </recommendedName>
</protein>
<dbReference type="InterPro" id="IPR000307">
    <property type="entry name" value="Ribosomal_bS16"/>
</dbReference>
<dbReference type="GO" id="GO:0006412">
    <property type="term" value="P:translation"/>
    <property type="evidence" value="ECO:0007669"/>
    <property type="project" value="UniProtKB-UniRule"/>
</dbReference>
<dbReference type="PANTHER" id="PTHR12919">
    <property type="entry name" value="30S RIBOSOMAL PROTEIN S16"/>
    <property type="match status" value="1"/>
</dbReference>